<comment type="similarity">
    <text evidence="1 3">Belongs to the glycosyl hydrolase 1 family.</text>
</comment>
<protein>
    <submittedName>
        <fullName evidence="5">Uncharacterized protein</fullName>
    </submittedName>
</protein>
<reference evidence="5 6" key="1">
    <citation type="journal article" date="2023" name="Life. Sci Alliance">
        <title>Evolutionary insights into 3D genome organization and epigenetic landscape of Vigna mungo.</title>
        <authorList>
            <person name="Junaid A."/>
            <person name="Singh B."/>
            <person name="Bhatia S."/>
        </authorList>
    </citation>
    <scope>NUCLEOTIDE SEQUENCE [LARGE SCALE GENOMIC DNA]</scope>
    <source>
        <strain evidence="5">Urdbean</strain>
    </source>
</reference>
<dbReference type="PROSITE" id="PS00653">
    <property type="entry name" value="GLYCOSYL_HYDROL_F1_2"/>
    <property type="match status" value="1"/>
</dbReference>
<dbReference type="GO" id="GO:0005975">
    <property type="term" value="P:carbohydrate metabolic process"/>
    <property type="evidence" value="ECO:0007669"/>
    <property type="project" value="InterPro"/>
</dbReference>
<dbReference type="PANTHER" id="PTHR10353:SF327">
    <property type="entry name" value="GLYCOSIDE HYDROLASE FAMILY 1 PROTEIN"/>
    <property type="match status" value="1"/>
</dbReference>
<organism evidence="5 6">
    <name type="scientific">Vigna mungo</name>
    <name type="common">Black gram</name>
    <name type="synonym">Phaseolus mungo</name>
    <dbReference type="NCBI Taxonomy" id="3915"/>
    <lineage>
        <taxon>Eukaryota</taxon>
        <taxon>Viridiplantae</taxon>
        <taxon>Streptophyta</taxon>
        <taxon>Embryophyta</taxon>
        <taxon>Tracheophyta</taxon>
        <taxon>Spermatophyta</taxon>
        <taxon>Magnoliopsida</taxon>
        <taxon>eudicotyledons</taxon>
        <taxon>Gunneridae</taxon>
        <taxon>Pentapetalae</taxon>
        <taxon>rosids</taxon>
        <taxon>fabids</taxon>
        <taxon>Fabales</taxon>
        <taxon>Fabaceae</taxon>
        <taxon>Papilionoideae</taxon>
        <taxon>50 kb inversion clade</taxon>
        <taxon>NPAAA clade</taxon>
        <taxon>indigoferoid/millettioid clade</taxon>
        <taxon>Phaseoleae</taxon>
        <taxon>Vigna</taxon>
    </lineage>
</organism>
<sequence>MKKNVVDEEKEKRAHEENTVEGDQARQVRVDAVEEGLVGELLFGEAACSGWKVSGAEEREEDEEGSFIMRSAPIGTEAAISTFSTDVFRSTSLNRSSFPKSFIFGTASSAYQCEGAANVGGRGPSIWDTYTHNYPGFFISLPIHSFEIEPSNSMLEPFVTIFHWDLPQALEDEYDGFLSPDIVNDFQDYAELCFKEFGDRVKHWITLNEPWTFSKYGYADGISPPGRCSTWQNLSCTDGDSAIEPYIVTHNQLLAHAAAVNVYKTKYQVSQKGIIGISLACHWIVPLYDTELDQFASQRALDFMFGWFMEPLTIGEYPKSMQSLVGSRLPKFSDNEIKLLRGSFDFIGLNYYTSYYATDAPELSEARPSYLTDSLVILTSERNGIPIGEKVSL</sequence>
<dbReference type="SUPFAM" id="SSF51445">
    <property type="entry name" value="(Trans)glycosidases"/>
    <property type="match status" value="1"/>
</dbReference>
<keyword evidence="2" id="KW-0378">Hydrolase</keyword>
<evidence type="ECO:0000313" key="6">
    <source>
        <dbReference type="Proteomes" id="UP001374535"/>
    </source>
</evidence>
<proteinExistence type="inferred from homology"/>
<dbReference type="GO" id="GO:0008422">
    <property type="term" value="F:beta-glucosidase activity"/>
    <property type="evidence" value="ECO:0007669"/>
    <property type="project" value="UniProtKB-ARBA"/>
</dbReference>
<feature type="region of interest" description="Disordered" evidence="4">
    <location>
        <begin position="1"/>
        <end position="27"/>
    </location>
</feature>
<name>A0AAQ3MTE3_VIGMU</name>
<dbReference type="Gene3D" id="3.20.20.80">
    <property type="entry name" value="Glycosidases"/>
    <property type="match status" value="2"/>
</dbReference>
<evidence type="ECO:0000256" key="2">
    <source>
        <dbReference type="ARBA" id="ARBA00022801"/>
    </source>
</evidence>
<dbReference type="InterPro" id="IPR001360">
    <property type="entry name" value="Glyco_hydro_1"/>
</dbReference>
<gene>
    <name evidence="5" type="ORF">V8G54_028877</name>
</gene>
<evidence type="ECO:0000313" key="5">
    <source>
        <dbReference type="EMBL" id="WVY96726.1"/>
    </source>
</evidence>
<dbReference type="AlphaFoldDB" id="A0AAQ3MTE3"/>
<dbReference type="InterPro" id="IPR033132">
    <property type="entry name" value="GH_1_N_CS"/>
</dbReference>
<dbReference type="Pfam" id="PF00232">
    <property type="entry name" value="Glyco_hydro_1"/>
    <property type="match status" value="2"/>
</dbReference>
<evidence type="ECO:0000256" key="4">
    <source>
        <dbReference type="SAM" id="MobiDB-lite"/>
    </source>
</evidence>
<keyword evidence="6" id="KW-1185">Reference proteome</keyword>
<dbReference type="Proteomes" id="UP001374535">
    <property type="component" value="Chromosome 9"/>
</dbReference>
<dbReference type="PANTHER" id="PTHR10353">
    <property type="entry name" value="GLYCOSYL HYDROLASE"/>
    <property type="match status" value="1"/>
</dbReference>
<evidence type="ECO:0000256" key="1">
    <source>
        <dbReference type="ARBA" id="ARBA00010838"/>
    </source>
</evidence>
<accession>A0AAQ3MTE3</accession>
<dbReference type="InterPro" id="IPR017853">
    <property type="entry name" value="GH"/>
</dbReference>
<evidence type="ECO:0000256" key="3">
    <source>
        <dbReference type="RuleBase" id="RU003690"/>
    </source>
</evidence>
<dbReference type="EMBL" id="CP144692">
    <property type="protein sequence ID" value="WVY96726.1"/>
    <property type="molecule type" value="Genomic_DNA"/>
</dbReference>